<dbReference type="PANTHER" id="PTHR35604:SF2">
    <property type="entry name" value="TRANSPOSASE INSH FOR INSERTION SEQUENCE ELEMENT IS5A-RELATED"/>
    <property type="match status" value="1"/>
</dbReference>
<dbReference type="Pfam" id="PF05598">
    <property type="entry name" value="DUF772"/>
    <property type="match status" value="1"/>
</dbReference>
<sequence length="147" mass="16908">MDEMQEPLFTTVKLEDFVPADHPLRPLRLLVNQALRRLNGLFGTIYADSGRASIAPEKLLRALLLQVFYSVRSERMLMEQMRYNLLFRWFVGLAIEDAVWDHSVFSKNRDRLLEHEVIEAFFTEVMGLADKQGGVAPVTQDTRTPLG</sequence>
<dbReference type="InterPro" id="IPR008490">
    <property type="entry name" value="Transposase_InsH_N"/>
</dbReference>
<feature type="domain" description="Transposase InsH N-terminal" evidence="1">
    <location>
        <begin position="13"/>
        <end position="111"/>
    </location>
</feature>
<reference evidence="2" key="1">
    <citation type="submission" date="2018-08" db="EMBL/GenBank/DDBJ databases">
        <title>Identification of Burkholderia cepacia strains that express a Burkholderia pseudomallei-like capsular polysaccharide.</title>
        <authorList>
            <person name="Burtnick M.N."/>
            <person name="Vongsouvath M."/>
            <person name="Newton P."/>
            <person name="Wuthiekanun V."/>
            <person name="Limmathurotsakul D."/>
            <person name="Brett P.J."/>
            <person name="Chantratita N."/>
            <person name="Dance D.A."/>
        </authorList>
    </citation>
    <scope>NUCLEOTIDE SEQUENCE</scope>
    <source>
        <strain evidence="2">SBXCC001</strain>
    </source>
</reference>
<name>A0AAW9CQ64_BURTH</name>
<dbReference type="EMBL" id="QXCT01000001">
    <property type="protein sequence ID" value="MDW9252740.1"/>
    <property type="molecule type" value="Genomic_DNA"/>
</dbReference>
<proteinExistence type="predicted"/>
<dbReference type="AlphaFoldDB" id="A0AAW9CQ64"/>
<protein>
    <recommendedName>
        <fullName evidence="1">Transposase InsH N-terminal domain-containing protein</fullName>
    </recommendedName>
</protein>
<dbReference type="PANTHER" id="PTHR35604">
    <property type="entry name" value="TRANSPOSASE INSH FOR INSERTION SEQUENCE ELEMENT IS5A-RELATED"/>
    <property type="match status" value="1"/>
</dbReference>
<evidence type="ECO:0000313" key="3">
    <source>
        <dbReference type="Proteomes" id="UP001272137"/>
    </source>
</evidence>
<gene>
    <name evidence="2" type="ORF">C7S16_5463</name>
</gene>
<comment type="caution">
    <text evidence="2">The sequence shown here is derived from an EMBL/GenBank/DDBJ whole genome shotgun (WGS) entry which is preliminary data.</text>
</comment>
<evidence type="ECO:0000259" key="1">
    <source>
        <dbReference type="Pfam" id="PF05598"/>
    </source>
</evidence>
<evidence type="ECO:0000313" key="2">
    <source>
        <dbReference type="EMBL" id="MDW9252740.1"/>
    </source>
</evidence>
<dbReference type="Proteomes" id="UP001272137">
    <property type="component" value="Unassembled WGS sequence"/>
</dbReference>
<organism evidence="2 3">
    <name type="scientific">Burkholderia thailandensis</name>
    <dbReference type="NCBI Taxonomy" id="57975"/>
    <lineage>
        <taxon>Bacteria</taxon>
        <taxon>Pseudomonadati</taxon>
        <taxon>Pseudomonadota</taxon>
        <taxon>Betaproteobacteria</taxon>
        <taxon>Burkholderiales</taxon>
        <taxon>Burkholderiaceae</taxon>
        <taxon>Burkholderia</taxon>
        <taxon>pseudomallei group</taxon>
    </lineage>
</organism>
<accession>A0AAW9CQ64</accession>